<evidence type="ECO:0000313" key="1">
    <source>
        <dbReference type="EMBL" id="CAD2151180.1"/>
    </source>
</evidence>
<accession>A0A6V7UA45</accession>
<proteinExistence type="predicted"/>
<reference evidence="1 2" key="1">
    <citation type="submission" date="2020-08" db="EMBL/GenBank/DDBJ databases">
        <authorList>
            <person name="Koutsovoulos G."/>
            <person name="Danchin GJ E."/>
        </authorList>
    </citation>
    <scope>NUCLEOTIDE SEQUENCE [LARGE SCALE GENOMIC DNA]</scope>
</reference>
<organism evidence="1 2">
    <name type="scientific">Meloidogyne enterolobii</name>
    <name type="common">Root-knot nematode worm</name>
    <name type="synonym">Meloidogyne mayaguensis</name>
    <dbReference type="NCBI Taxonomy" id="390850"/>
    <lineage>
        <taxon>Eukaryota</taxon>
        <taxon>Metazoa</taxon>
        <taxon>Ecdysozoa</taxon>
        <taxon>Nematoda</taxon>
        <taxon>Chromadorea</taxon>
        <taxon>Rhabditida</taxon>
        <taxon>Tylenchina</taxon>
        <taxon>Tylenchomorpha</taxon>
        <taxon>Tylenchoidea</taxon>
        <taxon>Meloidogynidae</taxon>
        <taxon>Meloidogyninae</taxon>
        <taxon>Meloidogyne</taxon>
    </lineage>
</organism>
<gene>
    <name evidence="1" type="ORF">MENT_LOCUS10305</name>
</gene>
<dbReference type="EMBL" id="CAJEWN010000047">
    <property type="protein sequence ID" value="CAD2151180.1"/>
    <property type="molecule type" value="Genomic_DNA"/>
</dbReference>
<protein>
    <submittedName>
        <fullName evidence="1">Uncharacterized protein</fullName>
    </submittedName>
</protein>
<dbReference type="AlphaFoldDB" id="A0A6V7UA45"/>
<name>A0A6V7UA45_MELEN</name>
<comment type="caution">
    <text evidence="1">The sequence shown here is derived from an EMBL/GenBank/DDBJ whole genome shotgun (WGS) entry which is preliminary data.</text>
</comment>
<sequence length="57" mass="6706">MKFGFVCKSSKAKPIAFQYNGLLKKFYFFKNFPPNLILNTQSFMPRHSNSPNIYLLQ</sequence>
<evidence type="ECO:0000313" key="2">
    <source>
        <dbReference type="Proteomes" id="UP000580250"/>
    </source>
</evidence>
<dbReference type="Proteomes" id="UP000580250">
    <property type="component" value="Unassembled WGS sequence"/>
</dbReference>